<reference evidence="5 6" key="1">
    <citation type="submission" date="2024-06" db="EMBL/GenBank/DDBJ databases">
        <authorList>
            <person name="Kraege A."/>
            <person name="Thomma B."/>
        </authorList>
    </citation>
    <scope>NUCLEOTIDE SEQUENCE [LARGE SCALE GENOMIC DNA]</scope>
</reference>
<feature type="region of interest" description="Disordered" evidence="3">
    <location>
        <begin position="311"/>
        <end position="373"/>
    </location>
</feature>
<feature type="compositionally biased region" description="Low complexity" evidence="3">
    <location>
        <begin position="258"/>
        <end position="271"/>
    </location>
</feature>
<gene>
    <name evidence="5" type="primary">g12854</name>
    <name evidence="5" type="ORF">VP750_LOCUS11421</name>
</gene>
<name>A0ABP1GE09_9CHLO</name>
<feature type="region of interest" description="Disordered" evidence="3">
    <location>
        <begin position="281"/>
        <end position="300"/>
    </location>
</feature>
<feature type="compositionally biased region" description="Gly residues" evidence="3">
    <location>
        <begin position="583"/>
        <end position="593"/>
    </location>
</feature>
<feature type="region of interest" description="Disordered" evidence="3">
    <location>
        <begin position="254"/>
        <end position="273"/>
    </location>
</feature>
<sequence length="593" mass="64413">MSGASLQVTNIPSHVTQDEFTRLFGQAQGCIGARLVKIGNTEPVGYLDFLDPPSAGKAISTYSGWKGWGMMGLVLRPSQPAPGPYPGKREREDAVVDPRLMKQMRPAAPAYGAANQGYAAQADMRSPLHGQANSNQAAAQARAPVAQPGNANSLAYGMDSVQPASRNTASAPPAYGGPPAGQQALSVQQLEAQRQQVRASILSQMGAPQAAQQPAYANDPRYPVSSLPPINNSAAGVNNLGPGMLPVVEDRGPTYAPQQQQQHQGYQQFSQAADMKSAQGGLFTGASQPARPAIDPINIGPGLLQSLQSLTQTHQQPPQQQAYLPQQQQPQQPQYMQQPQPQPQLMPQHMQQQQLPPQQQLAMPQHAAPGYSQPQYQQLPPQQNGMQPSMPQEPIQQQAGQYGVGEIGTAVEEEELPPEAHHTLFMSGMPLDIQKREATHIFRPFEGYKELRLVQKTDKQGKNVMWCFVEFEEIVQAARCMKVLQGYSLDEEDPTAYQLRISYARPPQSGPGSQRVPTQGGRNAGPPRKGPQHDQRRDNHAHNKGPRTDDKRRNEGGAGGGQYRQDRGGQGGQDRNRPPPNHGGRGPGGYNRR</sequence>
<dbReference type="SMART" id="SM00360">
    <property type="entry name" value="RRM"/>
    <property type="match status" value="2"/>
</dbReference>
<dbReference type="InterPro" id="IPR000504">
    <property type="entry name" value="RRM_dom"/>
</dbReference>
<proteinExistence type="predicted"/>
<protein>
    <submittedName>
        <fullName evidence="5">G12854 protein</fullName>
    </submittedName>
</protein>
<evidence type="ECO:0000256" key="1">
    <source>
        <dbReference type="ARBA" id="ARBA00022884"/>
    </source>
</evidence>
<dbReference type="PROSITE" id="PS50102">
    <property type="entry name" value="RRM"/>
    <property type="match status" value="1"/>
</dbReference>
<comment type="caution">
    <text evidence="5">The sequence shown here is derived from an EMBL/GenBank/DDBJ whole genome shotgun (WGS) entry which is preliminary data.</text>
</comment>
<dbReference type="CDD" id="cd21618">
    <property type="entry name" value="RRM_AtNSRA_like"/>
    <property type="match status" value="1"/>
</dbReference>
<feature type="domain" description="RRM" evidence="4">
    <location>
        <begin position="422"/>
        <end position="506"/>
    </location>
</feature>
<evidence type="ECO:0000313" key="6">
    <source>
        <dbReference type="Proteomes" id="UP001497392"/>
    </source>
</evidence>
<feature type="compositionally biased region" description="Low complexity" evidence="3">
    <location>
        <begin position="131"/>
        <end position="148"/>
    </location>
</feature>
<feature type="region of interest" description="Disordered" evidence="3">
    <location>
        <begin position="129"/>
        <end position="191"/>
    </location>
</feature>
<feature type="region of interest" description="Disordered" evidence="3">
    <location>
        <begin position="503"/>
        <end position="593"/>
    </location>
</feature>
<keyword evidence="6" id="KW-1185">Reference proteome</keyword>
<evidence type="ECO:0000259" key="4">
    <source>
        <dbReference type="PROSITE" id="PS50102"/>
    </source>
</evidence>
<feature type="compositionally biased region" description="Polar residues" evidence="3">
    <location>
        <begin position="510"/>
        <end position="521"/>
    </location>
</feature>
<accession>A0ABP1GE09</accession>
<feature type="compositionally biased region" description="Basic and acidic residues" evidence="3">
    <location>
        <begin position="531"/>
        <end position="555"/>
    </location>
</feature>
<dbReference type="InterPro" id="IPR012677">
    <property type="entry name" value="Nucleotide-bd_a/b_plait_sf"/>
</dbReference>
<dbReference type="Pfam" id="PF00076">
    <property type="entry name" value="RRM_1"/>
    <property type="match status" value="2"/>
</dbReference>
<organism evidence="5 6">
    <name type="scientific">Coccomyxa viridis</name>
    <dbReference type="NCBI Taxonomy" id="1274662"/>
    <lineage>
        <taxon>Eukaryota</taxon>
        <taxon>Viridiplantae</taxon>
        <taxon>Chlorophyta</taxon>
        <taxon>core chlorophytes</taxon>
        <taxon>Trebouxiophyceae</taxon>
        <taxon>Trebouxiophyceae incertae sedis</taxon>
        <taxon>Coccomyxaceae</taxon>
        <taxon>Coccomyxa</taxon>
    </lineage>
</organism>
<dbReference type="EMBL" id="CAXHTA020000020">
    <property type="protein sequence ID" value="CAL5229515.1"/>
    <property type="molecule type" value="Genomic_DNA"/>
</dbReference>
<dbReference type="Gene3D" id="3.30.70.330">
    <property type="match status" value="2"/>
</dbReference>
<keyword evidence="1 2" id="KW-0694">RNA-binding</keyword>
<feature type="compositionally biased region" description="Gly residues" evidence="3">
    <location>
        <begin position="556"/>
        <end position="572"/>
    </location>
</feature>
<dbReference type="SUPFAM" id="SSF54928">
    <property type="entry name" value="RNA-binding domain, RBD"/>
    <property type="match status" value="1"/>
</dbReference>
<dbReference type="Proteomes" id="UP001497392">
    <property type="component" value="Unassembled WGS sequence"/>
</dbReference>
<evidence type="ECO:0000256" key="3">
    <source>
        <dbReference type="SAM" id="MobiDB-lite"/>
    </source>
</evidence>
<dbReference type="InterPro" id="IPR035979">
    <property type="entry name" value="RBD_domain_sf"/>
</dbReference>
<dbReference type="PANTHER" id="PTHR10501">
    <property type="entry name" value="U1 SMALL NUCLEAR RIBONUCLEOPROTEIN A/U2 SMALL NUCLEAR RIBONUCLEOPROTEIN B"/>
    <property type="match status" value="1"/>
</dbReference>
<feature type="compositionally biased region" description="Low complexity" evidence="3">
    <location>
        <begin position="311"/>
        <end position="365"/>
    </location>
</feature>
<evidence type="ECO:0000313" key="5">
    <source>
        <dbReference type="EMBL" id="CAL5229515.1"/>
    </source>
</evidence>
<evidence type="ECO:0000256" key="2">
    <source>
        <dbReference type="PROSITE-ProRule" id="PRU00176"/>
    </source>
</evidence>